<proteinExistence type="predicted"/>
<keyword evidence="2" id="KW-0965">Cell junction</keyword>
<protein>
    <submittedName>
        <fullName evidence="5 6">4.1 G protein, putative</fullName>
    </submittedName>
</protein>
<dbReference type="KEGG" id="phu:Phum_PHUM351790"/>
<sequence length="1322" mass="151064">MRCSSTVSAPVQHCCAPLTAHHSRYIAVQLLNNQILYFVIQTKSKAKDVYSQTCSYLKTKGMLNCELFGLAIMYDQEYLFVDLECKLSKYAPKSWKSSSSRGLDAQGKPIFQLFFRVQFYINIPFLLRNDITRHNYYLQLRDNVISRGHVVFCSGDELLLLLAGLALQADFGDYDKLECKENYFQLDKYFPQELIKRNSNLYKTAVTLHKKHRGLTIAQAEMNYIRESSSNELTLLNHNVHLYKLKSNKKLHDDQDVVWLAISAQGIQICEDTLFKKSLLATYSWDSIGKLCFDKKKFEINSSKLEKMVYYTSSDEKSKHLLFLCRVSHQFSKVSDLIFCENIKKQGGSHSSVKKEKFCIATTTSDDNNIFCKDSPYTEPNINDSASDDNDLSNKRLVLTDFNREKTKYDSKIKIKTSKKNCKHSCDNIFLNKSMNTENLKNELTDEASRDEARKKNDKHISSELVYRLKNINNVETGTAVNSNDLKLLTRFSSDSNLYFSFSDDDTDTNSDSNTYCRNKSKKNFKKFSLESGIFQNSIERLTFTKKKKKKDLKNEERGNNIEETCAESTKSFENFPRDEKKVFFKTDGTHVEDFISEKKNHHSGTYPSCPSISSNLDSDSDYYVMLPVRNTSQKIENEKNFSSLSLDFTKCSSKKSLEPDKFQPDSNKFIPLEKLYLKNIFSPPLEKNKISCSYSSVVDDSIQSVNNTTNVSCYKRSILLPRDRAESSNSVKTDATRRGDSYFKNLFMNRCRNINGYQLHEKDRHDPPSSQEYCVTNEKKIIRELGDIASGKNKNIIDENSRLTVPIIIGKNNYLDIHATKANDNAGKKDAMIHQKYSSVSNNQFPKKWSSATTVYTSQIFRSQIEQYRQQLYSDVDYVIYPMKDPAISKREYLNAKQGSFLSALASEYTYGYTKSPTPSLCARAETRTQCKQIENSNFIKTHDSFEKARNTISNRGRVKVQINHSNKRVLEFQECLQRTSQTKSIHAVSSNVIFDRGPFTGSVNGTECTGSLSSLNIPKNFTHFTRVKSDDKILNFHDGRNILNENSKKCQISSPDALFIPHSAWVVDAKRGSRKVSDSKTQCKTLCGTRNLSDSTLSRDKYKSEKTVKCDDLNGKTILSKRISHYSNKNDKNKQIDIHTLIQQSKNLDLPLISALCNDKTLIQQTNAFVMPKHPSLKRRPRANKSIDNSRINSSFSMSKNFNDATAHHHHQILSNKEKLKKKNPNESNSEVTRCGKKKAVVKKEVNASTTFLDSLLSIKVSKKSISKMKYPVSGMSTTQISRPQKKLSSSHVHPLGAVRTVKNHHALPVPSNRKYDLVP</sequence>
<dbReference type="OrthoDB" id="5957665at2759"/>
<reference evidence="6" key="3">
    <citation type="submission" date="2021-02" db="UniProtKB">
        <authorList>
            <consortium name="EnsemblMetazoa"/>
        </authorList>
    </citation>
    <scope>IDENTIFICATION</scope>
    <source>
        <strain evidence="6">USDA</strain>
    </source>
</reference>
<dbReference type="RefSeq" id="XP_002427896.1">
    <property type="nucleotide sequence ID" value="XM_002427851.1"/>
</dbReference>
<dbReference type="SMART" id="SM00295">
    <property type="entry name" value="B41"/>
    <property type="match status" value="1"/>
</dbReference>
<dbReference type="InterPro" id="IPR000299">
    <property type="entry name" value="FERM_domain"/>
</dbReference>
<dbReference type="CDD" id="cd17101">
    <property type="entry name" value="FERM_F1_PTPN13_like"/>
    <property type="match status" value="1"/>
</dbReference>
<dbReference type="InterPro" id="IPR018979">
    <property type="entry name" value="FERM_N"/>
</dbReference>
<gene>
    <name evidence="6" type="primary">8231983</name>
    <name evidence="5" type="ORF">Phum_PHUM351790</name>
</gene>
<dbReference type="Pfam" id="PF09379">
    <property type="entry name" value="FERM_N"/>
    <property type="match status" value="1"/>
</dbReference>
<dbReference type="HOGENOM" id="CLU_259786_0_0_1"/>
<dbReference type="InterPro" id="IPR035963">
    <property type="entry name" value="FERM_2"/>
</dbReference>
<evidence type="ECO:0000259" key="4">
    <source>
        <dbReference type="PROSITE" id="PS50057"/>
    </source>
</evidence>
<dbReference type="EMBL" id="AAZO01004088">
    <property type="status" value="NOT_ANNOTATED_CDS"/>
    <property type="molecule type" value="Genomic_DNA"/>
</dbReference>
<dbReference type="InterPro" id="IPR047145">
    <property type="entry name" value="FRMD6-like"/>
</dbReference>
<evidence type="ECO:0000313" key="7">
    <source>
        <dbReference type="Proteomes" id="UP000009046"/>
    </source>
</evidence>
<dbReference type="InterPro" id="IPR019748">
    <property type="entry name" value="FERM_central"/>
</dbReference>
<dbReference type="InterPro" id="IPR018980">
    <property type="entry name" value="FERM_PH-like_C"/>
</dbReference>
<dbReference type="eggNOG" id="KOG4371">
    <property type="taxonomic scope" value="Eukaryota"/>
</dbReference>
<feature type="domain" description="FERM" evidence="4">
    <location>
        <begin position="24"/>
        <end position="336"/>
    </location>
</feature>
<dbReference type="InterPro" id="IPR029071">
    <property type="entry name" value="Ubiquitin-like_domsf"/>
</dbReference>
<dbReference type="GeneID" id="8231983"/>
<reference evidence="5" key="2">
    <citation type="submission" date="2007-04" db="EMBL/GenBank/DDBJ databases">
        <title>The genome of the human body louse.</title>
        <authorList>
            <consortium name="The Human Body Louse Genome Consortium"/>
            <person name="Kirkness E."/>
            <person name="Walenz B."/>
            <person name="Hass B."/>
            <person name="Bruggner R."/>
            <person name="Strausberg R."/>
        </authorList>
    </citation>
    <scope>NUCLEOTIDE SEQUENCE</scope>
    <source>
        <strain evidence="5">USDA</strain>
    </source>
</reference>
<evidence type="ECO:0000313" key="6">
    <source>
        <dbReference type="EnsemblMetazoa" id="PHUM351790-PA"/>
    </source>
</evidence>
<dbReference type="InParanoid" id="E0VP52"/>
<dbReference type="CDD" id="cd13185">
    <property type="entry name" value="FERM_C_FRMD1_FRMD6"/>
    <property type="match status" value="1"/>
</dbReference>
<dbReference type="STRING" id="121224.E0VP52"/>
<dbReference type="GO" id="GO:0070161">
    <property type="term" value="C:anchoring junction"/>
    <property type="evidence" value="ECO:0007669"/>
    <property type="project" value="UniProtKB-SubCell"/>
</dbReference>
<dbReference type="GO" id="GO:0098592">
    <property type="term" value="C:cytoplasmic side of apical plasma membrane"/>
    <property type="evidence" value="ECO:0007669"/>
    <property type="project" value="TreeGrafter"/>
</dbReference>
<accession>E0VP52</accession>
<dbReference type="GO" id="GO:0030182">
    <property type="term" value="P:neuron differentiation"/>
    <property type="evidence" value="ECO:0007669"/>
    <property type="project" value="UniProtKB-ARBA"/>
</dbReference>
<dbReference type="Proteomes" id="UP000009046">
    <property type="component" value="Unassembled WGS sequence"/>
</dbReference>
<dbReference type="InterPro" id="IPR019749">
    <property type="entry name" value="Band_41_domain"/>
</dbReference>
<name>E0VP52_PEDHC</name>
<dbReference type="PANTHER" id="PTHR13429">
    <property type="entry name" value="FERM DOMAIN (PROTEIN4.1-EZRIN-RADIXIN-MOESIN) FAMILY"/>
    <property type="match status" value="1"/>
</dbReference>
<dbReference type="GO" id="GO:0035332">
    <property type="term" value="P:positive regulation of hippo signaling"/>
    <property type="evidence" value="ECO:0007669"/>
    <property type="project" value="TreeGrafter"/>
</dbReference>
<dbReference type="CDD" id="cd14473">
    <property type="entry name" value="FERM_B-lobe"/>
    <property type="match status" value="1"/>
</dbReference>
<dbReference type="VEuPathDB" id="VectorBase:PHUM351790"/>
<dbReference type="Gene3D" id="2.30.29.30">
    <property type="entry name" value="Pleckstrin-homology domain (PH domain)/Phosphotyrosine-binding domain (PTB)"/>
    <property type="match status" value="1"/>
</dbReference>
<dbReference type="EnsemblMetazoa" id="PHUM351790-RA">
    <property type="protein sequence ID" value="PHUM351790-PA"/>
    <property type="gene ID" value="PHUM351790"/>
</dbReference>
<dbReference type="Gene3D" id="3.10.20.90">
    <property type="entry name" value="Phosphatidylinositol 3-kinase Catalytic Subunit, Chain A, domain 1"/>
    <property type="match status" value="1"/>
</dbReference>
<dbReference type="InterPro" id="IPR014352">
    <property type="entry name" value="FERM/acyl-CoA-bd_prot_sf"/>
</dbReference>
<dbReference type="PROSITE" id="PS50057">
    <property type="entry name" value="FERM_3"/>
    <property type="match status" value="1"/>
</dbReference>
<feature type="region of interest" description="Disordered" evidence="3">
    <location>
        <begin position="1208"/>
        <end position="1237"/>
    </location>
</feature>
<dbReference type="InterPro" id="IPR011993">
    <property type="entry name" value="PH-like_dom_sf"/>
</dbReference>
<comment type="subcellular location">
    <subcellularLocation>
        <location evidence="1">Cell junction</location>
    </subcellularLocation>
</comment>
<reference evidence="5" key="1">
    <citation type="submission" date="2007-04" db="EMBL/GenBank/DDBJ databases">
        <title>Annotation of Pediculus humanus corporis strain USDA.</title>
        <authorList>
            <person name="Kirkness E."/>
            <person name="Hannick L."/>
            <person name="Hass B."/>
            <person name="Bruggner R."/>
            <person name="Lawson D."/>
            <person name="Bidwell S."/>
            <person name="Joardar V."/>
            <person name="Caler E."/>
            <person name="Walenz B."/>
            <person name="Inman J."/>
            <person name="Schobel S."/>
            <person name="Galinsky K."/>
            <person name="Amedeo P."/>
            <person name="Strausberg R."/>
        </authorList>
    </citation>
    <scope>NUCLEOTIDE SEQUENCE</scope>
    <source>
        <strain evidence="5">USDA</strain>
    </source>
</reference>
<dbReference type="SUPFAM" id="SSF54236">
    <property type="entry name" value="Ubiquitin-like"/>
    <property type="match status" value="1"/>
</dbReference>
<organism>
    <name type="scientific">Pediculus humanus subsp. corporis</name>
    <name type="common">Body louse</name>
    <dbReference type="NCBI Taxonomy" id="121224"/>
    <lineage>
        <taxon>Eukaryota</taxon>
        <taxon>Metazoa</taxon>
        <taxon>Ecdysozoa</taxon>
        <taxon>Arthropoda</taxon>
        <taxon>Hexapoda</taxon>
        <taxon>Insecta</taxon>
        <taxon>Pterygota</taxon>
        <taxon>Neoptera</taxon>
        <taxon>Paraneoptera</taxon>
        <taxon>Psocodea</taxon>
        <taxon>Troctomorpha</taxon>
        <taxon>Phthiraptera</taxon>
        <taxon>Anoplura</taxon>
        <taxon>Pediculidae</taxon>
        <taxon>Pediculus</taxon>
    </lineage>
</organism>
<evidence type="ECO:0000256" key="2">
    <source>
        <dbReference type="ARBA" id="ARBA00022949"/>
    </source>
</evidence>
<dbReference type="GO" id="GO:0009887">
    <property type="term" value="P:animal organ morphogenesis"/>
    <property type="evidence" value="ECO:0007669"/>
    <property type="project" value="UniProtKB-ARBA"/>
</dbReference>
<dbReference type="CTD" id="8231983"/>
<dbReference type="Gene3D" id="1.20.80.10">
    <property type="match status" value="1"/>
</dbReference>
<dbReference type="InterPro" id="IPR041781">
    <property type="entry name" value="FRMD6-FERM_C"/>
</dbReference>
<dbReference type="Pfam" id="PF09380">
    <property type="entry name" value="FERM_C"/>
    <property type="match status" value="1"/>
</dbReference>
<dbReference type="PANTHER" id="PTHR13429:SF5">
    <property type="entry name" value="PROTEIN EXPANDED"/>
    <property type="match status" value="1"/>
</dbReference>
<keyword evidence="7" id="KW-1185">Reference proteome</keyword>
<dbReference type="FunCoup" id="E0VP52">
    <property type="interactions" value="48"/>
</dbReference>
<dbReference type="SUPFAM" id="SSF50729">
    <property type="entry name" value="PH domain-like"/>
    <property type="match status" value="1"/>
</dbReference>
<evidence type="ECO:0000256" key="1">
    <source>
        <dbReference type="ARBA" id="ARBA00004282"/>
    </source>
</evidence>
<dbReference type="EMBL" id="DS235354">
    <property type="protein sequence ID" value="EEB15158.1"/>
    <property type="molecule type" value="Genomic_DNA"/>
</dbReference>
<dbReference type="SMART" id="SM01196">
    <property type="entry name" value="FERM_C"/>
    <property type="match status" value="1"/>
</dbReference>
<evidence type="ECO:0000256" key="3">
    <source>
        <dbReference type="SAM" id="MobiDB-lite"/>
    </source>
</evidence>
<dbReference type="Pfam" id="PF00373">
    <property type="entry name" value="FERM_M"/>
    <property type="match status" value="1"/>
</dbReference>
<evidence type="ECO:0000313" key="5">
    <source>
        <dbReference type="EMBL" id="EEB15158.1"/>
    </source>
</evidence>
<dbReference type="SUPFAM" id="SSF47031">
    <property type="entry name" value="Second domain of FERM"/>
    <property type="match status" value="1"/>
</dbReference>